<organism evidence="2 3">
    <name type="scientific">Terrabacter lapilli</name>
    <dbReference type="NCBI Taxonomy" id="436231"/>
    <lineage>
        <taxon>Bacteria</taxon>
        <taxon>Bacillati</taxon>
        <taxon>Actinomycetota</taxon>
        <taxon>Actinomycetes</taxon>
        <taxon>Micrococcales</taxon>
        <taxon>Intrasporangiaceae</taxon>
        <taxon>Terrabacter</taxon>
    </lineage>
</organism>
<evidence type="ECO:0008006" key="4">
    <source>
        <dbReference type="Google" id="ProtNLM"/>
    </source>
</evidence>
<protein>
    <recommendedName>
        <fullName evidence="4">Major facilitator superfamily (MFS) profile domain-containing protein</fullName>
    </recommendedName>
</protein>
<keyword evidence="1" id="KW-0472">Membrane</keyword>
<proteinExistence type="predicted"/>
<dbReference type="RefSeq" id="WP_344062106.1">
    <property type="nucleotide sequence ID" value="NZ_BAAAPU010000007.1"/>
</dbReference>
<gene>
    <name evidence="2" type="ORF">GCM10009817_22680</name>
</gene>
<keyword evidence="3" id="KW-1185">Reference proteome</keyword>
<sequence length="116" mass="12160">MSQLLQKQSTQTEHGLPRLYRNRTVDYTLIVIGALVAAFGAYTYFVSSAWLWAGLAAGWYLGSWIVGGVLLAVGFGLLGASIRDRSGVWTAGAVVSFLLGSLSLAGAVVAAVALII</sequence>
<feature type="transmembrane region" description="Helical" evidence="1">
    <location>
        <begin position="27"/>
        <end position="53"/>
    </location>
</feature>
<feature type="transmembrane region" description="Helical" evidence="1">
    <location>
        <begin position="92"/>
        <end position="115"/>
    </location>
</feature>
<dbReference type="Proteomes" id="UP001500013">
    <property type="component" value="Unassembled WGS sequence"/>
</dbReference>
<dbReference type="EMBL" id="BAAAPU010000007">
    <property type="protein sequence ID" value="GAA1981073.1"/>
    <property type="molecule type" value="Genomic_DNA"/>
</dbReference>
<comment type="caution">
    <text evidence="2">The sequence shown here is derived from an EMBL/GenBank/DDBJ whole genome shotgun (WGS) entry which is preliminary data.</text>
</comment>
<keyword evidence="1" id="KW-1133">Transmembrane helix</keyword>
<evidence type="ECO:0000313" key="3">
    <source>
        <dbReference type="Proteomes" id="UP001500013"/>
    </source>
</evidence>
<reference evidence="2 3" key="1">
    <citation type="journal article" date="2019" name="Int. J. Syst. Evol. Microbiol.">
        <title>The Global Catalogue of Microorganisms (GCM) 10K type strain sequencing project: providing services to taxonomists for standard genome sequencing and annotation.</title>
        <authorList>
            <consortium name="The Broad Institute Genomics Platform"/>
            <consortium name="The Broad Institute Genome Sequencing Center for Infectious Disease"/>
            <person name="Wu L."/>
            <person name="Ma J."/>
        </authorList>
    </citation>
    <scope>NUCLEOTIDE SEQUENCE [LARGE SCALE GENOMIC DNA]</scope>
    <source>
        <strain evidence="2 3">JCM 15628</strain>
    </source>
</reference>
<evidence type="ECO:0000313" key="2">
    <source>
        <dbReference type="EMBL" id="GAA1981073.1"/>
    </source>
</evidence>
<name>A0ABN2S7D2_9MICO</name>
<feature type="transmembrane region" description="Helical" evidence="1">
    <location>
        <begin position="59"/>
        <end position="80"/>
    </location>
</feature>
<accession>A0ABN2S7D2</accession>
<evidence type="ECO:0000256" key="1">
    <source>
        <dbReference type="SAM" id="Phobius"/>
    </source>
</evidence>
<keyword evidence="1" id="KW-0812">Transmembrane</keyword>